<keyword evidence="2" id="KW-1003">Cell membrane</keyword>
<dbReference type="PIRSF" id="PIRSF035875">
    <property type="entry name" value="RNase_BN"/>
    <property type="match status" value="1"/>
</dbReference>
<reference evidence="7 8" key="1">
    <citation type="submission" date="2019-09" db="EMBL/GenBank/DDBJ databases">
        <title>Draft genome sequence of Ginsengibacter sp. BR5-29.</title>
        <authorList>
            <person name="Im W.-T."/>
        </authorList>
    </citation>
    <scope>NUCLEOTIDE SEQUENCE [LARGE SCALE GENOMIC DNA]</scope>
    <source>
        <strain evidence="7 8">BR5-29</strain>
    </source>
</reference>
<protein>
    <submittedName>
        <fullName evidence="7">YihY/virulence factor BrkB family protein</fullName>
    </submittedName>
</protein>
<keyword evidence="4 6" id="KW-1133">Transmembrane helix</keyword>
<dbReference type="PANTHER" id="PTHR30213:SF1">
    <property type="entry name" value="INNER MEMBRANE PROTEIN YHJD"/>
    <property type="match status" value="1"/>
</dbReference>
<keyword evidence="5 6" id="KW-0472">Membrane</keyword>
<dbReference type="EMBL" id="VYQF01000001">
    <property type="protein sequence ID" value="KAA9042202.1"/>
    <property type="molecule type" value="Genomic_DNA"/>
</dbReference>
<feature type="transmembrane region" description="Helical" evidence="6">
    <location>
        <begin position="179"/>
        <end position="202"/>
    </location>
</feature>
<feature type="transmembrane region" description="Helical" evidence="6">
    <location>
        <begin position="93"/>
        <end position="114"/>
    </location>
</feature>
<dbReference type="InterPro" id="IPR017039">
    <property type="entry name" value="Virul_fac_BrkB"/>
</dbReference>
<dbReference type="GO" id="GO:0005886">
    <property type="term" value="C:plasma membrane"/>
    <property type="evidence" value="ECO:0007669"/>
    <property type="project" value="UniProtKB-SubCell"/>
</dbReference>
<dbReference type="AlphaFoldDB" id="A0A5J5IRL5"/>
<evidence type="ECO:0000256" key="1">
    <source>
        <dbReference type="ARBA" id="ARBA00004651"/>
    </source>
</evidence>
<keyword evidence="8" id="KW-1185">Reference proteome</keyword>
<proteinExistence type="predicted"/>
<feature type="transmembrane region" description="Helical" evidence="6">
    <location>
        <begin position="244"/>
        <end position="268"/>
    </location>
</feature>
<accession>A0A5J5IRL5</accession>
<dbReference type="NCBIfam" id="TIGR00765">
    <property type="entry name" value="yihY_not_rbn"/>
    <property type="match status" value="1"/>
</dbReference>
<feature type="transmembrane region" description="Helical" evidence="6">
    <location>
        <begin position="214"/>
        <end position="238"/>
    </location>
</feature>
<keyword evidence="3 6" id="KW-0812">Transmembrane</keyword>
<sequence>MRRRLHKISSYMKEVFKEFSADDILKYSASLAYYTVFSIAPLLVIISTLSGIFFGKEAVNGEVYNQLKELIGSAAAIQIQDIIKNIHLSRNNFFASTVSIIVLLIGATSIFGEVQDSLNKIWGLRVKKKKIWWKLILTRLLSFSLILSIGFIMSVSLILNALVSAFGNFLSRYIHHFSVYFIQTSESILSFIVASFLFSLMFKILPDAKIRWKDVLFGGFITAIFFTFGKLAIGYYLGKSNLTTLYGAAGSIIIIMVWVYYSSIILYLGAEFTKVHANLYGKKIQPNEYAEWIMVEQKHVLSPHLKNKDLS</sequence>
<dbReference type="Proteomes" id="UP000326903">
    <property type="component" value="Unassembled WGS sequence"/>
</dbReference>
<evidence type="ECO:0000256" key="2">
    <source>
        <dbReference type="ARBA" id="ARBA00022475"/>
    </source>
</evidence>
<evidence type="ECO:0000313" key="7">
    <source>
        <dbReference type="EMBL" id="KAA9042202.1"/>
    </source>
</evidence>
<name>A0A5J5IRL5_9BACT</name>
<organism evidence="7 8">
    <name type="scientific">Ginsengibacter hankyongi</name>
    <dbReference type="NCBI Taxonomy" id="2607284"/>
    <lineage>
        <taxon>Bacteria</taxon>
        <taxon>Pseudomonadati</taxon>
        <taxon>Bacteroidota</taxon>
        <taxon>Chitinophagia</taxon>
        <taxon>Chitinophagales</taxon>
        <taxon>Chitinophagaceae</taxon>
        <taxon>Ginsengibacter</taxon>
    </lineage>
</organism>
<comment type="subcellular location">
    <subcellularLocation>
        <location evidence="1">Cell membrane</location>
        <topology evidence="1">Multi-pass membrane protein</topology>
    </subcellularLocation>
</comment>
<dbReference type="PANTHER" id="PTHR30213">
    <property type="entry name" value="INNER MEMBRANE PROTEIN YHJD"/>
    <property type="match status" value="1"/>
</dbReference>
<feature type="transmembrane region" description="Helical" evidence="6">
    <location>
        <begin position="135"/>
        <end position="159"/>
    </location>
</feature>
<evidence type="ECO:0000256" key="4">
    <source>
        <dbReference type="ARBA" id="ARBA00022989"/>
    </source>
</evidence>
<evidence type="ECO:0000256" key="5">
    <source>
        <dbReference type="ARBA" id="ARBA00023136"/>
    </source>
</evidence>
<dbReference type="Pfam" id="PF03631">
    <property type="entry name" value="Virul_fac_BrkB"/>
    <property type="match status" value="1"/>
</dbReference>
<evidence type="ECO:0000313" key="8">
    <source>
        <dbReference type="Proteomes" id="UP000326903"/>
    </source>
</evidence>
<evidence type="ECO:0000256" key="3">
    <source>
        <dbReference type="ARBA" id="ARBA00022692"/>
    </source>
</evidence>
<feature type="transmembrane region" description="Helical" evidence="6">
    <location>
        <begin position="31"/>
        <end position="54"/>
    </location>
</feature>
<evidence type="ECO:0000256" key="6">
    <source>
        <dbReference type="SAM" id="Phobius"/>
    </source>
</evidence>
<gene>
    <name evidence="7" type="ORF">FW778_09365</name>
</gene>
<comment type="caution">
    <text evidence="7">The sequence shown here is derived from an EMBL/GenBank/DDBJ whole genome shotgun (WGS) entry which is preliminary data.</text>
</comment>